<evidence type="ECO:0000259" key="4">
    <source>
        <dbReference type="Pfam" id="PF17146"/>
    </source>
</evidence>
<dbReference type="RefSeq" id="WP_338094860.1">
    <property type="nucleotide sequence ID" value="NZ_JAWDKA010000010.1"/>
</dbReference>
<evidence type="ECO:0000256" key="1">
    <source>
        <dbReference type="ARBA" id="ARBA00022722"/>
    </source>
</evidence>
<dbReference type="CDD" id="cd09876">
    <property type="entry name" value="PIN_Nob1-like"/>
    <property type="match status" value="1"/>
</dbReference>
<dbReference type="InterPro" id="IPR029060">
    <property type="entry name" value="PIN-like_dom_sf"/>
</dbReference>
<evidence type="ECO:0000313" key="5">
    <source>
        <dbReference type="EMBL" id="MDV0442439.1"/>
    </source>
</evidence>
<dbReference type="PANTHER" id="PTHR12814">
    <property type="entry name" value="RNA-BINDING PROTEIN NOB1"/>
    <property type="match status" value="1"/>
</dbReference>
<comment type="caution">
    <text evidence="5">The sequence shown here is derived from an EMBL/GenBank/DDBJ whole genome shotgun (WGS) entry which is preliminary data.</text>
</comment>
<sequence length="161" mass="17719">MRYILDTSFFFGEYPFDGEFATTSGVVDELRDAASKMRYEVMQSRGLTISDPEPGAKNRVREAAGRSGDLRVLSETDISVIALGLTLEGTVVSDDFAVQNVCRHLKIPVQSLLQKKAKRRVWKSICSGCGAEIPDGEADCPVCGSMPVKRGTEKRASERRK</sequence>
<dbReference type="GO" id="GO:0016787">
    <property type="term" value="F:hydrolase activity"/>
    <property type="evidence" value="ECO:0007669"/>
    <property type="project" value="UniProtKB-KW"/>
</dbReference>
<dbReference type="AlphaFoldDB" id="A0AAE4MDZ1"/>
<protein>
    <recommendedName>
        <fullName evidence="4">Ribonuclease PIN domain-containing protein</fullName>
    </recommendedName>
</protein>
<organism evidence="5 6">
    <name type="scientific">Methanorbis furvi</name>
    <dbReference type="NCBI Taxonomy" id="3028299"/>
    <lineage>
        <taxon>Archaea</taxon>
        <taxon>Methanobacteriati</taxon>
        <taxon>Methanobacteriota</taxon>
        <taxon>Stenosarchaea group</taxon>
        <taxon>Methanomicrobia</taxon>
        <taxon>Methanomicrobiales</taxon>
        <taxon>Methanocorpusculaceae</taxon>
        <taxon>Methanorbis</taxon>
    </lineage>
</organism>
<dbReference type="Pfam" id="PF17146">
    <property type="entry name" value="PIN_6"/>
    <property type="match status" value="1"/>
</dbReference>
<evidence type="ECO:0000313" key="6">
    <source>
        <dbReference type="Proteomes" id="UP001273136"/>
    </source>
</evidence>
<evidence type="ECO:0000256" key="2">
    <source>
        <dbReference type="ARBA" id="ARBA00022723"/>
    </source>
</evidence>
<keyword evidence="1" id="KW-0540">Nuclease</keyword>
<accession>A0AAE4MDZ1</accession>
<keyword evidence="3" id="KW-0378">Hydrolase</keyword>
<dbReference type="GO" id="GO:0030490">
    <property type="term" value="P:maturation of SSU-rRNA"/>
    <property type="evidence" value="ECO:0007669"/>
    <property type="project" value="TreeGrafter"/>
</dbReference>
<dbReference type="PANTHER" id="PTHR12814:SF2">
    <property type="entry name" value="RNA-BINDING PROTEIN NOB1"/>
    <property type="match status" value="1"/>
</dbReference>
<keyword evidence="6" id="KW-1185">Reference proteome</keyword>
<proteinExistence type="predicted"/>
<dbReference type="SUPFAM" id="SSF88723">
    <property type="entry name" value="PIN domain-like"/>
    <property type="match status" value="1"/>
</dbReference>
<reference evidence="5" key="1">
    <citation type="submission" date="2023-06" db="EMBL/GenBank/DDBJ databases">
        <title>Genome sequence of Methancorpusculaceae sp. Ag1.</title>
        <authorList>
            <person name="Protasov E."/>
            <person name="Platt K."/>
            <person name="Poehlein A."/>
            <person name="Daniel R."/>
            <person name="Brune A."/>
        </authorList>
    </citation>
    <scope>NUCLEOTIDE SEQUENCE</scope>
    <source>
        <strain evidence="5">Ag1</strain>
    </source>
</reference>
<dbReference type="EMBL" id="JAWDKA010000010">
    <property type="protein sequence ID" value="MDV0442439.1"/>
    <property type="molecule type" value="Genomic_DNA"/>
</dbReference>
<dbReference type="GO" id="GO:0004521">
    <property type="term" value="F:RNA endonuclease activity"/>
    <property type="evidence" value="ECO:0007669"/>
    <property type="project" value="TreeGrafter"/>
</dbReference>
<gene>
    <name evidence="5" type="ORF">McpAg1_16820</name>
</gene>
<feature type="domain" description="Ribonuclease PIN" evidence="4">
    <location>
        <begin position="5"/>
        <end position="87"/>
    </location>
</feature>
<dbReference type="InterPro" id="IPR039907">
    <property type="entry name" value="NOB1"/>
</dbReference>
<dbReference type="Proteomes" id="UP001273136">
    <property type="component" value="Unassembled WGS sequence"/>
</dbReference>
<dbReference type="Gene3D" id="3.40.50.1010">
    <property type="entry name" value="5'-nuclease"/>
    <property type="match status" value="1"/>
</dbReference>
<name>A0AAE4MDZ1_9EURY</name>
<dbReference type="GO" id="GO:0030688">
    <property type="term" value="C:preribosome, small subunit precursor"/>
    <property type="evidence" value="ECO:0007669"/>
    <property type="project" value="TreeGrafter"/>
</dbReference>
<keyword evidence="2" id="KW-0479">Metal-binding</keyword>
<evidence type="ECO:0000256" key="3">
    <source>
        <dbReference type="ARBA" id="ARBA00022801"/>
    </source>
</evidence>
<dbReference type="InterPro" id="IPR033411">
    <property type="entry name" value="Ribonuclease_PIN"/>
</dbReference>
<dbReference type="GO" id="GO:0046872">
    <property type="term" value="F:metal ion binding"/>
    <property type="evidence" value="ECO:0007669"/>
    <property type="project" value="UniProtKB-KW"/>
</dbReference>